<name>A0A2S7C3D5_9XANT</name>
<proteinExistence type="predicted"/>
<dbReference type="Proteomes" id="UP001637990">
    <property type="component" value="Unassembled WGS sequence"/>
</dbReference>
<gene>
    <name evidence="1" type="ORF">ACI6Q5_20690</name>
    <name evidence="2" type="ORF">XcodCFBP4690_21845</name>
</gene>
<reference evidence="1 4" key="2">
    <citation type="submission" date="2024-11" db="EMBL/GenBank/DDBJ databases">
        <title>Genome sequencing of Xanthomonas codiaei.</title>
        <authorList>
            <person name="Studholme D.J."/>
        </authorList>
    </citation>
    <scope>NUCLEOTIDE SEQUENCE [LARGE SCALE GENOMIC DNA]</scope>
    <source>
        <strain evidence="1 4">NCPPB 4350</strain>
    </source>
</reference>
<dbReference type="EMBL" id="MDEC01000062">
    <property type="protein sequence ID" value="PPU56074.1"/>
    <property type="molecule type" value="Genomic_DNA"/>
</dbReference>
<protein>
    <submittedName>
        <fullName evidence="2">Uncharacterized protein</fullName>
    </submittedName>
</protein>
<dbReference type="RefSeq" id="WP_104544371.1">
    <property type="nucleotide sequence ID" value="NZ_JBJGBS010000185.1"/>
</dbReference>
<dbReference type="EMBL" id="JBJGBS010000185">
    <property type="protein sequence ID" value="MFO3707325.1"/>
    <property type="molecule type" value="Genomic_DNA"/>
</dbReference>
<organism evidence="2 3">
    <name type="scientific">Xanthomonas codiaei</name>
    <dbReference type="NCBI Taxonomy" id="56463"/>
    <lineage>
        <taxon>Bacteria</taxon>
        <taxon>Pseudomonadati</taxon>
        <taxon>Pseudomonadota</taxon>
        <taxon>Gammaproteobacteria</taxon>
        <taxon>Lysobacterales</taxon>
        <taxon>Lysobacteraceae</taxon>
        <taxon>Xanthomonas</taxon>
    </lineage>
</organism>
<evidence type="ECO:0000313" key="1">
    <source>
        <dbReference type="EMBL" id="MFO3707325.1"/>
    </source>
</evidence>
<dbReference type="AlphaFoldDB" id="A0A2S7C3D5"/>
<accession>A0A2S7C3D5</accession>
<evidence type="ECO:0000313" key="2">
    <source>
        <dbReference type="EMBL" id="PPU56074.1"/>
    </source>
</evidence>
<comment type="caution">
    <text evidence="2">The sequence shown here is derived from an EMBL/GenBank/DDBJ whole genome shotgun (WGS) entry which is preliminary data.</text>
</comment>
<evidence type="ECO:0000313" key="4">
    <source>
        <dbReference type="Proteomes" id="UP001637990"/>
    </source>
</evidence>
<sequence>MQTLLKPVGSEIEWQVGPDVTEISNTSSGLRIVLAAQKSIDRYHEIHFLFVRAFQVMDEGDMLEYWQNPLTTGHVLYKVASGGWVSECLCVSVISAYVPHVREFGDTV</sequence>
<reference evidence="2 3" key="1">
    <citation type="submission" date="2016-08" db="EMBL/GenBank/DDBJ databases">
        <authorList>
            <person name="Seilhamer J.J."/>
        </authorList>
    </citation>
    <scope>NUCLEOTIDE SEQUENCE [LARGE SCALE GENOMIC DNA]</scope>
    <source>
        <strain evidence="2 3">CFBP4690</strain>
    </source>
</reference>
<dbReference type="OrthoDB" id="4552311at2"/>
<evidence type="ECO:0000313" key="3">
    <source>
        <dbReference type="Proteomes" id="UP000237872"/>
    </source>
</evidence>
<dbReference type="Proteomes" id="UP000237872">
    <property type="component" value="Unassembled WGS sequence"/>
</dbReference>
<keyword evidence="4" id="KW-1185">Reference proteome</keyword>